<organism evidence="1 2">
    <name type="scientific">Acetatifactor muris</name>
    <dbReference type="NCBI Taxonomy" id="879566"/>
    <lineage>
        <taxon>Bacteria</taxon>
        <taxon>Bacillati</taxon>
        <taxon>Bacillota</taxon>
        <taxon>Clostridia</taxon>
        <taxon>Lachnospirales</taxon>
        <taxon>Lachnospiraceae</taxon>
        <taxon>Acetatifactor</taxon>
    </lineage>
</organism>
<evidence type="ECO:0000313" key="2">
    <source>
        <dbReference type="Proteomes" id="UP000236311"/>
    </source>
</evidence>
<name>A0A2K4ZGS5_9FIRM</name>
<dbReference type="EMBL" id="OFSM01000011">
    <property type="protein sequence ID" value="SOY29671.1"/>
    <property type="molecule type" value="Genomic_DNA"/>
</dbReference>
<gene>
    <name evidence="1" type="ORF">AMURIS_02392</name>
</gene>
<dbReference type="AlphaFoldDB" id="A0A2K4ZGS5"/>
<proteinExistence type="predicted"/>
<reference evidence="1 2" key="1">
    <citation type="submission" date="2018-01" db="EMBL/GenBank/DDBJ databases">
        <authorList>
            <person name="Gaut B.S."/>
            <person name="Morton B.R."/>
            <person name="Clegg M.T."/>
            <person name="Duvall M.R."/>
        </authorList>
    </citation>
    <scope>NUCLEOTIDE SEQUENCE [LARGE SCALE GENOMIC DNA]</scope>
    <source>
        <strain evidence="1">GP69</strain>
    </source>
</reference>
<protein>
    <submittedName>
        <fullName evidence="1">Uncharacterized protein</fullName>
    </submittedName>
</protein>
<keyword evidence="2" id="KW-1185">Reference proteome</keyword>
<sequence length="156" mass="17301">MYGREQPYLHKNATGTYVKTPWVDDVPGIQEGTPQDEFHFNNIEDGVDSGNLLGEFLAEVVYKHERQISNVGGEVITRTLKNTNEDFYNNNSAQTVALSVARDTLDYRVDAEIQGDVTNVGDVVIYDKQLNGFKVKYTGSAPEVTLKLYVHGGNAA</sequence>
<evidence type="ECO:0000313" key="1">
    <source>
        <dbReference type="EMBL" id="SOY29671.1"/>
    </source>
</evidence>
<dbReference type="Proteomes" id="UP000236311">
    <property type="component" value="Unassembled WGS sequence"/>
</dbReference>
<accession>A0A2K4ZGS5</accession>